<dbReference type="InterPro" id="IPR011042">
    <property type="entry name" value="6-blade_b-propeller_TolB-like"/>
</dbReference>
<sequence>MKHGSKKTKASEETVMTTKLASAVCILSLVFWGSATTVHTASAQAQSTPAPPLAGPPSPEQVQPWGLPPPPPGIGPVTLFADIHDQPQGKFLEGGAFDKAGNFWFVAIGSGWVSYLTPDAKLVPVFNCNPNGDLGPACEPQGTRWHDGKLYVTTRHLGILVYDPETKKLSSLVSTFHNELFKGPNDLDFDAEGNLYFTDPWGTGPGPDAADRTGAVYQYSKDGILRRIITTGSFPNGIAVSPDDGTLAVADYASNRMLYYSFLRGPNPACSQCANDPSHTTFFFATAGSYNPGNGGPDGIHYDVHGNLWAACGIGGVIEYDPRGFIIGYVPLPNGDSSATNFAFGGENNQYIYMEGAVSGTIYKFKAPYPGLIGPDGVRLAAQP</sequence>
<accession>A0ABX3XA88</accession>
<dbReference type="EMBL" id="NAFK01000122">
    <property type="protein sequence ID" value="OSJ34542.1"/>
    <property type="molecule type" value="Genomic_DNA"/>
</dbReference>
<dbReference type="Pfam" id="PF08450">
    <property type="entry name" value="SGL"/>
    <property type="match status" value="1"/>
</dbReference>
<gene>
    <name evidence="4" type="ORF">BST63_03480</name>
</gene>
<protein>
    <recommendedName>
        <fullName evidence="3">SMP-30/Gluconolactonase/LRE-like region domain-containing protein</fullName>
    </recommendedName>
</protein>
<dbReference type="PANTHER" id="PTHR47572:SF4">
    <property type="entry name" value="LACTONASE DRP35"/>
    <property type="match status" value="1"/>
</dbReference>
<feature type="region of interest" description="Disordered" evidence="2">
    <location>
        <begin position="43"/>
        <end position="70"/>
    </location>
</feature>
<evidence type="ECO:0000313" key="4">
    <source>
        <dbReference type="EMBL" id="OSJ34542.1"/>
    </source>
</evidence>
<feature type="domain" description="SMP-30/Gluconolactonase/LRE-like region" evidence="3">
    <location>
        <begin position="99"/>
        <end position="354"/>
    </location>
</feature>
<proteinExistence type="predicted"/>
<dbReference type="SUPFAM" id="SSF63829">
    <property type="entry name" value="Calcium-dependent phosphotriesterase"/>
    <property type="match status" value="1"/>
</dbReference>
<dbReference type="Gene3D" id="2.120.10.30">
    <property type="entry name" value="TolB, C-terminal domain"/>
    <property type="match status" value="1"/>
</dbReference>
<evidence type="ECO:0000256" key="2">
    <source>
        <dbReference type="SAM" id="MobiDB-lite"/>
    </source>
</evidence>
<reference evidence="4 5" key="1">
    <citation type="submission" date="2017-03" db="EMBL/GenBank/DDBJ databases">
        <title>Whole genome sequences of fourteen strains of Bradyrhizobium canariense and one strain of Bradyrhizobium japonicum isolated from Lupinus (Papilionoideae: Genisteae) species in Algeria.</title>
        <authorList>
            <person name="Crovadore J."/>
            <person name="Chekireb D."/>
            <person name="Brachmann A."/>
            <person name="Chablais R."/>
            <person name="Cochard B."/>
            <person name="Lefort F."/>
        </authorList>
    </citation>
    <scope>NUCLEOTIDE SEQUENCE [LARGE SCALE GENOMIC DNA]</scope>
    <source>
        <strain evidence="4 5">UBMAN05</strain>
    </source>
</reference>
<evidence type="ECO:0000256" key="1">
    <source>
        <dbReference type="ARBA" id="ARBA00022801"/>
    </source>
</evidence>
<dbReference type="PANTHER" id="PTHR47572">
    <property type="entry name" value="LIPOPROTEIN-RELATED"/>
    <property type="match status" value="1"/>
</dbReference>
<evidence type="ECO:0000313" key="5">
    <source>
        <dbReference type="Proteomes" id="UP000193884"/>
    </source>
</evidence>
<dbReference type="InterPro" id="IPR013658">
    <property type="entry name" value="SGL"/>
</dbReference>
<dbReference type="Proteomes" id="UP000193884">
    <property type="component" value="Unassembled WGS sequence"/>
</dbReference>
<organism evidence="4 5">
    <name type="scientific">Bradyrhizobium canariense</name>
    <dbReference type="NCBI Taxonomy" id="255045"/>
    <lineage>
        <taxon>Bacteria</taxon>
        <taxon>Pseudomonadati</taxon>
        <taxon>Pseudomonadota</taxon>
        <taxon>Alphaproteobacteria</taxon>
        <taxon>Hyphomicrobiales</taxon>
        <taxon>Nitrobacteraceae</taxon>
        <taxon>Bradyrhizobium</taxon>
    </lineage>
</organism>
<feature type="compositionally biased region" description="Pro residues" evidence="2">
    <location>
        <begin position="49"/>
        <end position="59"/>
    </location>
</feature>
<dbReference type="InterPro" id="IPR051262">
    <property type="entry name" value="SMP-30/CGR1_Lactonase"/>
</dbReference>
<evidence type="ECO:0000259" key="3">
    <source>
        <dbReference type="Pfam" id="PF08450"/>
    </source>
</evidence>
<comment type="caution">
    <text evidence="4">The sequence shown here is derived from an EMBL/GenBank/DDBJ whole genome shotgun (WGS) entry which is preliminary data.</text>
</comment>
<name>A0ABX3XA88_9BRAD</name>
<keyword evidence="5" id="KW-1185">Reference proteome</keyword>
<keyword evidence="1" id="KW-0378">Hydrolase</keyword>